<proteinExistence type="predicted"/>
<accession>A0ACB7CEP9</accession>
<sequence>MEEKSDIKTKCSKMSSYFEGLWRKQTAHILNSFFGIPLVLPSVAHSSFILVDDARPCSGEDVEKGGGKREVEFEDDLGGVLRPYFMRSVWFPLIFSDWMMPSFFYWRPERRWGYERDASYWDRPLGMYGRYGSFFNDGFWKEAFEGFDELRTKERELEGVSEWNNKEEVFGAAENKKDGALRSVVSVFTKKTSRTFGDGSYEIVKMTKKCFSDGTCETTEYKDSSNGKSVKKEDTADNKDKTIKDMKINVDEEISKDFPKDLSTEQDDFRYIDINEIGMSTMTPYIDTIPRTREWVIMRIEKFIETLINCIHNKKPLLLKLSTRNNKCIFDRKTNMIKRNSIGKERLFKFPDRTKKGSWKFAVLIRVLDLIHEALVSNTPVTKRNIFYCDVNLFKEQKVVDNLIEDIAFTFKVRRSALNVLATAKGLVCGYIRIKRKNFEEINCLYDSEILIPSETEIEDVEIEADWILIVEKESTFKTLTMSKLYDHPVAGKGVIVTAKGFPDISTREFLYIISKSISSSQNPYKRSTPILCLVDYDPYGIGILTTYKYGSYATAHNSHLMAIPSIKWIGIHSNDFDENQENGYIPMSRYDIKKAFELLQKEWIQDHISWRNELCRMLFTGVKAEIQLICENDGRSLTEYLADKISKGKWI</sequence>
<dbReference type="Proteomes" id="UP000768646">
    <property type="component" value="Unassembled WGS sequence"/>
</dbReference>
<comment type="caution">
    <text evidence="1">The sequence shown here is derived from an EMBL/GenBank/DDBJ whole genome shotgun (WGS) entry which is preliminary data.</text>
</comment>
<evidence type="ECO:0000313" key="1">
    <source>
        <dbReference type="EMBL" id="KAG4306234.1"/>
    </source>
</evidence>
<name>A0ACB7CEP9_9ASCO</name>
<dbReference type="EMBL" id="JABTEG010000001">
    <property type="protein sequence ID" value="KAG4306234.1"/>
    <property type="molecule type" value="Genomic_DNA"/>
</dbReference>
<protein>
    <submittedName>
        <fullName evidence="1">Uncharacterized protein</fullName>
    </submittedName>
</protein>
<organism evidence="1 2">
    <name type="scientific">Pneumocystis oryctolagi</name>
    <dbReference type="NCBI Taxonomy" id="42067"/>
    <lineage>
        <taxon>Eukaryota</taxon>
        <taxon>Fungi</taxon>
        <taxon>Dikarya</taxon>
        <taxon>Ascomycota</taxon>
        <taxon>Taphrinomycotina</taxon>
        <taxon>Pneumocystomycetes</taxon>
        <taxon>Pneumocystaceae</taxon>
        <taxon>Pneumocystis</taxon>
    </lineage>
</organism>
<reference evidence="1 2" key="1">
    <citation type="journal article" date="2021" name="Commun. Biol.">
        <title>Genomic insights into the host specific adaptation of the Pneumocystis genus.</title>
        <authorList>
            <person name="Cisse O.H."/>
            <person name="Ma L."/>
            <person name="Dekker J.P."/>
            <person name="Khil P.P."/>
            <person name="Youn J.-H."/>
            <person name="Brenchley J.M."/>
            <person name="Blair R."/>
            <person name="Pahar B."/>
            <person name="Chabe M."/>
            <person name="Van Rompay K.K.A."/>
            <person name="Keesler R."/>
            <person name="Sukura A."/>
            <person name="Hirsch V."/>
            <person name="Kutty G."/>
            <person name="Liu Y."/>
            <person name="Peng L."/>
            <person name="Chen J."/>
            <person name="Song J."/>
            <person name="Weissenbacher-Lang C."/>
            <person name="Xu J."/>
            <person name="Upham N.S."/>
            <person name="Stajich J.E."/>
            <person name="Cuomo C.A."/>
            <person name="Cushion M.T."/>
            <person name="Kovacs J.A."/>
        </authorList>
    </citation>
    <scope>NUCLEOTIDE SEQUENCE [LARGE SCALE GENOMIC DNA]</scope>
    <source>
        <strain evidence="1 2">RABM</strain>
    </source>
</reference>
<keyword evidence="2" id="KW-1185">Reference proteome</keyword>
<evidence type="ECO:0000313" key="2">
    <source>
        <dbReference type="Proteomes" id="UP000768646"/>
    </source>
</evidence>
<gene>
    <name evidence="1" type="ORF">PORY_000222</name>
</gene>